<keyword evidence="2" id="KW-0862">Zinc</keyword>
<dbReference type="EMBL" id="BX284605">
    <property type="protein sequence ID" value="CCD70354.1"/>
    <property type="molecule type" value="Genomic_DNA"/>
</dbReference>
<dbReference type="PROSITE" id="PS00479">
    <property type="entry name" value="ZF_DAG_PE_1"/>
    <property type="match status" value="1"/>
</dbReference>
<dbReference type="SMART" id="SM00109">
    <property type="entry name" value="C1"/>
    <property type="match status" value="1"/>
</dbReference>
<dbReference type="AlphaFoldDB" id="O44588"/>
<name>O44588_CAEEL</name>
<feature type="region of interest" description="Disordered" evidence="3">
    <location>
        <begin position="89"/>
        <end position="125"/>
    </location>
</feature>
<evidence type="ECO:0000313" key="5">
    <source>
        <dbReference type="EMBL" id="CCD70354.1"/>
    </source>
</evidence>
<dbReference type="eggNOG" id="KOG0694">
    <property type="taxonomic scope" value="Eukaryota"/>
</dbReference>
<dbReference type="PRINTS" id="PR00008">
    <property type="entry name" value="DAGPEDOMAIN"/>
</dbReference>
<dbReference type="Proteomes" id="UP000001940">
    <property type="component" value="Chromosome V"/>
</dbReference>
<dbReference type="HOGENOM" id="CLU_1994673_0_0_1"/>
<dbReference type="GO" id="GO:0004674">
    <property type="term" value="F:protein serine/threonine kinase activity"/>
    <property type="evidence" value="ECO:0007669"/>
    <property type="project" value="UniProtKB-KW"/>
</dbReference>
<dbReference type="InParanoid" id="O44588"/>
<organism evidence="5 6">
    <name type="scientific">Caenorhabditis elegans</name>
    <dbReference type="NCBI Taxonomy" id="6239"/>
    <lineage>
        <taxon>Eukaryota</taxon>
        <taxon>Metazoa</taxon>
        <taxon>Ecdysozoa</taxon>
        <taxon>Nematoda</taxon>
        <taxon>Chromadorea</taxon>
        <taxon>Rhabditida</taxon>
        <taxon>Rhabditina</taxon>
        <taxon>Rhabditomorpha</taxon>
        <taxon>Rhabditoidea</taxon>
        <taxon>Rhabditidae</taxon>
        <taxon>Peloderinae</taxon>
        <taxon>Caenorhabditis</taxon>
    </lineage>
</organism>
<evidence type="ECO:0000256" key="3">
    <source>
        <dbReference type="SAM" id="MobiDB-lite"/>
    </source>
</evidence>
<feature type="compositionally biased region" description="Low complexity" evidence="3">
    <location>
        <begin position="89"/>
        <end position="112"/>
    </location>
</feature>
<dbReference type="WormBase" id="F48G7.9">
    <property type="protein sequence ID" value="CE10770"/>
    <property type="gene ID" value="WBGene00018620"/>
</dbReference>
<dbReference type="OrthoDB" id="63267at2759"/>
<dbReference type="InterPro" id="IPR002219">
    <property type="entry name" value="PKC_DAG/PE"/>
</dbReference>
<evidence type="ECO:0000259" key="4">
    <source>
        <dbReference type="PROSITE" id="PS50081"/>
    </source>
</evidence>
<dbReference type="SUPFAM" id="SSF57889">
    <property type="entry name" value="Cysteine-rich domain"/>
    <property type="match status" value="1"/>
</dbReference>
<dbReference type="SMR" id="O44588"/>
<feature type="domain" description="Phorbol-ester/DAG-type" evidence="4">
    <location>
        <begin position="26"/>
        <end position="76"/>
    </location>
</feature>
<dbReference type="PROSITE" id="PS50081">
    <property type="entry name" value="ZF_DAG_PE_2"/>
    <property type="match status" value="1"/>
</dbReference>
<dbReference type="CTD" id="185997"/>
<dbReference type="UCSC" id="F48G7.9">
    <property type="organism name" value="c. elegans"/>
</dbReference>
<feature type="compositionally biased region" description="Basic and acidic residues" evidence="3">
    <location>
        <begin position="113"/>
        <end position="125"/>
    </location>
</feature>
<evidence type="ECO:0000313" key="6">
    <source>
        <dbReference type="Proteomes" id="UP000001940"/>
    </source>
</evidence>
<dbReference type="GO" id="GO:0016020">
    <property type="term" value="C:membrane"/>
    <property type="evidence" value="ECO:0007669"/>
    <property type="project" value="UniProtKB-SubCell"/>
</dbReference>
<dbReference type="PhylomeDB" id="O44588"/>
<dbReference type="InterPro" id="IPR046349">
    <property type="entry name" value="C1-like_sf"/>
</dbReference>
<reference evidence="5 6" key="1">
    <citation type="journal article" date="1998" name="Science">
        <title>Genome sequence of the nematode C. elegans: a platform for investigating biology.</title>
        <authorList>
            <consortium name="The C. elegans sequencing consortium"/>
            <person name="Sulson J.E."/>
            <person name="Waterston R."/>
        </authorList>
    </citation>
    <scope>NUCLEOTIDE SEQUENCE [LARGE SCALE GENOMIC DNA]</scope>
    <source>
        <strain evidence="5 6">Bristol N2</strain>
    </source>
</reference>
<sequence length="125" mass="13534">MSIILQLQTPHVSNTYDGSKVHEVAGHKFRAAALLQPTCCAFCSKIIYGLGKQGYRCLGCETVVHKKCHASMITCCVYDSSRRSSLASVSTSTKNWPSKSSSAPSSPTAGSTAKKEYEKVKLSRK</sequence>
<dbReference type="KEGG" id="cel:CELE_F48G7.9"/>
<dbReference type="Bgee" id="WBGene00018620">
    <property type="expression patterns" value="Expressed in larva and 1 other cell type or tissue"/>
</dbReference>
<dbReference type="PaxDb" id="6239-F48G7.9"/>
<dbReference type="AGR" id="WB:WBGene00018620"/>
<dbReference type="PIR" id="T28743">
    <property type="entry name" value="T28743"/>
</dbReference>
<dbReference type="Pfam" id="PF00130">
    <property type="entry name" value="C1_1"/>
    <property type="match status" value="1"/>
</dbReference>
<accession>O44588</accession>
<dbReference type="InterPro" id="IPR020454">
    <property type="entry name" value="DAG/PE-bd"/>
</dbReference>
<keyword evidence="6" id="KW-1185">Reference proteome</keyword>
<dbReference type="GO" id="GO:0008270">
    <property type="term" value="F:zinc ion binding"/>
    <property type="evidence" value="ECO:0007669"/>
    <property type="project" value="UniProtKB-KW"/>
</dbReference>
<dbReference type="PANTHER" id="PTHR22968">
    <property type="entry name" value="PROTEIN KINASE C, MU"/>
    <property type="match status" value="1"/>
</dbReference>
<evidence type="ECO:0000256" key="1">
    <source>
        <dbReference type="ARBA" id="ARBA00022723"/>
    </source>
</evidence>
<gene>
    <name evidence="5" type="ORF">CELE_F48G7.9</name>
    <name evidence="5 7" type="ORF">F48G7.9</name>
</gene>
<dbReference type="STRING" id="6239.F48G7.9.1"/>
<keyword evidence="1" id="KW-0479">Metal-binding</keyword>
<dbReference type="Gene3D" id="3.30.60.20">
    <property type="match status" value="1"/>
</dbReference>
<evidence type="ECO:0000313" key="7">
    <source>
        <dbReference type="WormBase" id="F48G7.9"/>
    </source>
</evidence>
<dbReference type="GO" id="GO:0005737">
    <property type="term" value="C:cytoplasm"/>
    <property type="evidence" value="ECO:0007669"/>
    <property type="project" value="UniProtKB-SubCell"/>
</dbReference>
<dbReference type="RefSeq" id="NP_503271.1">
    <property type="nucleotide sequence ID" value="NM_070870.1"/>
</dbReference>
<evidence type="ECO:0000256" key="2">
    <source>
        <dbReference type="ARBA" id="ARBA00022833"/>
    </source>
</evidence>
<protein>
    <submittedName>
        <fullName evidence="5">Phorbol-ester/DAG-type domain-containing protein</fullName>
    </submittedName>
</protein>
<proteinExistence type="predicted"/>
<dbReference type="GeneID" id="185997"/>
<dbReference type="PANTHER" id="PTHR22968:SF14">
    <property type="entry name" value="PROTEIN KINASE C"/>
    <property type="match status" value="1"/>
</dbReference>